<keyword evidence="2" id="KW-1185">Reference proteome</keyword>
<comment type="caution">
    <text evidence="1">The sequence shown here is derived from an EMBL/GenBank/DDBJ whole genome shotgun (WGS) entry which is preliminary data.</text>
</comment>
<name>A0A9J5XNW6_SOLCO</name>
<sequence>MSRLLPKCLQRKYQVNIVYKEVLDAITPYTYMAILARIINYLQIMHTNNITLLQISGLEDTPMQT</sequence>
<gene>
    <name evidence="1" type="ORF">H5410_049210</name>
</gene>
<organism evidence="1 2">
    <name type="scientific">Solanum commersonii</name>
    <name type="common">Commerson's wild potato</name>
    <name type="synonym">Commerson's nightshade</name>
    <dbReference type="NCBI Taxonomy" id="4109"/>
    <lineage>
        <taxon>Eukaryota</taxon>
        <taxon>Viridiplantae</taxon>
        <taxon>Streptophyta</taxon>
        <taxon>Embryophyta</taxon>
        <taxon>Tracheophyta</taxon>
        <taxon>Spermatophyta</taxon>
        <taxon>Magnoliopsida</taxon>
        <taxon>eudicotyledons</taxon>
        <taxon>Gunneridae</taxon>
        <taxon>Pentapetalae</taxon>
        <taxon>asterids</taxon>
        <taxon>lamiids</taxon>
        <taxon>Solanales</taxon>
        <taxon>Solanaceae</taxon>
        <taxon>Solanoideae</taxon>
        <taxon>Solaneae</taxon>
        <taxon>Solanum</taxon>
    </lineage>
</organism>
<dbReference type="AlphaFoldDB" id="A0A9J5XNW6"/>
<evidence type="ECO:0000313" key="2">
    <source>
        <dbReference type="Proteomes" id="UP000824120"/>
    </source>
</evidence>
<dbReference type="EMBL" id="JACXVP010000009">
    <property type="protein sequence ID" value="KAG5588776.1"/>
    <property type="molecule type" value="Genomic_DNA"/>
</dbReference>
<accession>A0A9J5XNW6</accession>
<evidence type="ECO:0000313" key="1">
    <source>
        <dbReference type="EMBL" id="KAG5588776.1"/>
    </source>
</evidence>
<proteinExistence type="predicted"/>
<reference evidence="1 2" key="1">
    <citation type="submission" date="2020-09" db="EMBL/GenBank/DDBJ databases">
        <title>De no assembly of potato wild relative species, Solanum commersonii.</title>
        <authorList>
            <person name="Cho K."/>
        </authorList>
    </citation>
    <scope>NUCLEOTIDE SEQUENCE [LARGE SCALE GENOMIC DNA]</scope>
    <source>
        <strain evidence="1">LZ3.2</strain>
        <tissue evidence="1">Leaf</tissue>
    </source>
</reference>
<protein>
    <submittedName>
        <fullName evidence="1">Uncharacterized protein</fullName>
    </submittedName>
</protein>
<dbReference type="Proteomes" id="UP000824120">
    <property type="component" value="Chromosome 9"/>
</dbReference>